<organism evidence="2 3">
    <name type="scientific">Colletotrichum lupini</name>
    <dbReference type="NCBI Taxonomy" id="145971"/>
    <lineage>
        <taxon>Eukaryota</taxon>
        <taxon>Fungi</taxon>
        <taxon>Dikarya</taxon>
        <taxon>Ascomycota</taxon>
        <taxon>Pezizomycotina</taxon>
        <taxon>Sordariomycetes</taxon>
        <taxon>Hypocreomycetidae</taxon>
        <taxon>Glomerellales</taxon>
        <taxon>Glomerellaceae</taxon>
        <taxon>Colletotrichum</taxon>
        <taxon>Colletotrichum acutatum species complex</taxon>
    </lineage>
</organism>
<accession>A0A9Q8T4E1</accession>
<protein>
    <submittedName>
        <fullName evidence="2">4-carboxymuconolactone decarboxylase</fullName>
    </submittedName>
</protein>
<dbReference type="Pfam" id="PF02627">
    <property type="entry name" value="CMD"/>
    <property type="match status" value="1"/>
</dbReference>
<dbReference type="PANTHER" id="PTHR33570">
    <property type="entry name" value="4-CARBOXYMUCONOLACTONE DECARBOXYLASE FAMILY PROTEIN"/>
    <property type="match status" value="1"/>
</dbReference>
<name>A0A9Q8T4E1_9PEZI</name>
<dbReference type="Proteomes" id="UP000830671">
    <property type="component" value="Chromosome 7"/>
</dbReference>
<dbReference type="InterPro" id="IPR003779">
    <property type="entry name" value="CMD-like"/>
</dbReference>
<dbReference type="RefSeq" id="XP_049150286.1">
    <property type="nucleotide sequence ID" value="XM_049293140.1"/>
</dbReference>
<evidence type="ECO:0000313" key="2">
    <source>
        <dbReference type="EMBL" id="UQC88683.1"/>
    </source>
</evidence>
<keyword evidence="3" id="KW-1185">Reference proteome</keyword>
<proteinExistence type="predicted"/>
<evidence type="ECO:0000259" key="1">
    <source>
        <dbReference type="Pfam" id="PF02627"/>
    </source>
</evidence>
<dbReference type="InterPro" id="IPR029032">
    <property type="entry name" value="AhpD-like"/>
</dbReference>
<dbReference type="GeneID" id="73348150"/>
<dbReference type="PANTHER" id="PTHR33570:SF2">
    <property type="entry name" value="CARBOXYMUCONOLACTONE DECARBOXYLASE-LIKE DOMAIN-CONTAINING PROTEIN"/>
    <property type="match status" value="1"/>
</dbReference>
<reference evidence="2" key="1">
    <citation type="journal article" date="2021" name="Mol. Plant Microbe Interact.">
        <title>Complete Genome Sequence of the Plant-Pathogenic Fungus Colletotrichum lupini.</title>
        <authorList>
            <person name="Baroncelli R."/>
            <person name="Pensec F."/>
            <person name="Da Lio D."/>
            <person name="Boufleur T."/>
            <person name="Vicente I."/>
            <person name="Sarrocco S."/>
            <person name="Picot A."/>
            <person name="Baraldi E."/>
            <person name="Sukno S."/>
            <person name="Thon M."/>
            <person name="Le Floch G."/>
        </authorList>
    </citation>
    <scope>NUCLEOTIDE SEQUENCE</scope>
    <source>
        <strain evidence="2">IMI 504893</strain>
    </source>
</reference>
<dbReference type="Gene3D" id="1.20.1290.10">
    <property type="entry name" value="AhpD-like"/>
    <property type="match status" value="1"/>
</dbReference>
<dbReference type="SUPFAM" id="SSF69118">
    <property type="entry name" value="AhpD-like"/>
    <property type="match status" value="1"/>
</dbReference>
<dbReference type="EMBL" id="CP019479">
    <property type="protein sequence ID" value="UQC88683.1"/>
    <property type="molecule type" value="Genomic_DNA"/>
</dbReference>
<dbReference type="KEGG" id="clup:CLUP02_14208"/>
<sequence length="209" mass="23205">MSLPTSAPCSPKDNSELPAVRLSALHRSLLTANREGSQQIGLKIEGGIFAASVTTTYFRPHTSFQENHHEFKTATRSCRNLAKGWYRVPKWLKPSWGPNFLAPFKSKHKVSAEYIAEVCFSSYARPGLEFKERSLVNIGMMIALNRTPELRIHIAAALNLGISEEKIVETCRHAMIYCGVPAGREALAVASDIFAKVRGTTKEERAKMS</sequence>
<evidence type="ECO:0000313" key="3">
    <source>
        <dbReference type="Proteomes" id="UP000830671"/>
    </source>
</evidence>
<dbReference type="GO" id="GO:0051920">
    <property type="term" value="F:peroxiredoxin activity"/>
    <property type="evidence" value="ECO:0007669"/>
    <property type="project" value="InterPro"/>
</dbReference>
<gene>
    <name evidence="2" type="ORF">CLUP02_14208</name>
</gene>
<dbReference type="InterPro" id="IPR052512">
    <property type="entry name" value="4CMD/NDH-1_regulator"/>
</dbReference>
<feature type="domain" description="Carboxymuconolactone decarboxylase-like" evidence="1">
    <location>
        <begin position="112"/>
        <end position="191"/>
    </location>
</feature>
<dbReference type="AlphaFoldDB" id="A0A9Q8T4E1"/>